<reference evidence="3" key="3">
    <citation type="submission" date="2025-08" db="UniProtKB">
        <authorList>
            <consortium name="RefSeq"/>
        </authorList>
    </citation>
    <scope>IDENTIFICATION</scope>
    <source>
        <strain evidence="3">CBS 342.82</strain>
    </source>
</reference>
<dbReference type="AlphaFoldDB" id="A0A6J3MGJ0"/>
<name>A0A6J3MGJ0_9PEZI</name>
<reference evidence="3" key="2">
    <citation type="submission" date="2020-04" db="EMBL/GenBank/DDBJ databases">
        <authorList>
            <consortium name="NCBI Genome Project"/>
        </authorList>
    </citation>
    <scope>NUCLEOTIDE SEQUENCE</scope>
    <source>
        <strain evidence="3">CBS 342.82</strain>
    </source>
</reference>
<proteinExistence type="predicted"/>
<feature type="region of interest" description="Disordered" evidence="1">
    <location>
        <begin position="77"/>
        <end position="115"/>
    </location>
</feature>
<evidence type="ECO:0000313" key="2">
    <source>
        <dbReference type="Proteomes" id="UP000504637"/>
    </source>
</evidence>
<sequence>MICQLCFGRGDHTTFCPRLQEQYTMVALSVFALGASIAGQIHANPFATTPFSAPTVLPFAPAITYTTPPHTRQHIAASTFPAGSFRSPRSKSKGRRARGARAKARKVEAQNAPKQKQFPETLQGVTKEIGTATSASNTVNYSPVSGVLPTTTSMALRDTSSKVGNEPSMVEAECHISHAPGSDTDCHMNKVL</sequence>
<organism evidence="3">
    <name type="scientific">Dissoconium aciculare CBS 342.82</name>
    <dbReference type="NCBI Taxonomy" id="1314786"/>
    <lineage>
        <taxon>Eukaryota</taxon>
        <taxon>Fungi</taxon>
        <taxon>Dikarya</taxon>
        <taxon>Ascomycota</taxon>
        <taxon>Pezizomycotina</taxon>
        <taxon>Dothideomycetes</taxon>
        <taxon>Dothideomycetidae</taxon>
        <taxon>Mycosphaerellales</taxon>
        <taxon>Dissoconiaceae</taxon>
        <taxon>Dissoconium</taxon>
    </lineage>
</organism>
<gene>
    <name evidence="3" type="ORF">K489DRAFT_5953</name>
</gene>
<dbReference type="RefSeq" id="XP_033464112.1">
    <property type="nucleotide sequence ID" value="XM_033608748.1"/>
</dbReference>
<keyword evidence="2" id="KW-1185">Reference proteome</keyword>
<accession>A0A6J3MGJ0</accession>
<feature type="compositionally biased region" description="Basic residues" evidence="1">
    <location>
        <begin position="88"/>
        <end position="104"/>
    </location>
</feature>
<evidence type="ECO:0000256" key="1">
    <source>
        <dbReference type="SAM" id="MobiDB-lite"/>
    </source>
</evidence>
<dbReference type="GeneID" id="54366548"/>
<evidence type="ECO:0000313" key="3">
    <source>
        <dbReference type="RefSeq" id="XP_033464112.1"/>
    </source>
</evidence>
<reference evidence="3" key="1">
    <citation type="submission" date="2020-01" db="EMBL/GenBank/DDBJ databases">
        <authorList>
            <consortium name="DOE Joint Genome Institute"/>
            <person name="Haridas S."/>
            <person name="Albert R."/>
            <person name="Binder M."/>
            <person name="Bloem J."/>
            <person name="Labutti K."/>
            <person name="Salamov A."/>
            <person name="Andreopoulos B."/>
            <person name="Baker S.E."/>
            <person name="Barry K."/>
            <person name="Bills G."/>
            <person name="Bluhm B.H."/>
            <person name="Cannon C."/>
            <person name="Castanera R."/>
            <person name="Culley D.E."/>
            <person name="Daum C."/>
            <person name="Ezra D."/>
            <person name="Gonzalez J.B."/>
            <person name="Henrissat B."/>
            <person name="Kuo A."/>
            <person name="Liang C."/>
            <person name="Lipzen A."/>
            <person name="Lutzoni F."/>
            <person name="Magnuson J."/>
            <person name="Mondo S."/>
            <person name="Nolan M."/>
            <person name="Ohm R."/>
            <person name="Pangilinan J."/>
            <person name="Park H.-J."/>
            <person name="Ramirez L."/>
            <person name="Alfaro M."/>
            <person name="Sun H."/>
            <person name="Tritt A."/>
            <person name="Yoshinaga Y."/>
            <person name="Zwiers L.-H."/>
            <person name="Turgeon B.G."/>
            <person name="Goodwin S.B."/>
            <person name="Spatafora J.W."/>
            <person name="Crous P.W."/>
            <person name="Grigoriev I.V."/>
        </authorList>
    </citation>
    <scope>NUCLEOTIDE SEQUENCE</scope>
    <source>
        <strain evidence="3">CBS 342.82</strain>
    </source>
</reference>
<dbReference type="Proteomes" id="UP000504637">
    <property type="component" value="Unplaced"/>
</dbReference>
<protein>
    <submittedName>
        <fullName evidence="3">Uncharacterized protein</fullName>
    </submittedName>
</protein>